<keyword evidence="7 9" id="KW-0067">ATP-binding</keyword>
<dbReference type="InterPro" id="IPR001048">
    <property type="entry name" value="Asp/Glu/Uridylate_kinase"/>
</dbReference>
<evidence type="ECO:0000256" key="3">
    <source>
        <dbReference type="ARBA" id="ARBA00022605"/>
    </source>
</evidence>
<evidence type="ECO:0000256" key="8">
    <source>
        <dbReference type="ARBA" id="ARBA00048141"/>
    </source>
</evidence>
<comment type="pathway">
    <text evidence="1 9">Amino-acid biosynthesis; L-arginine biosynthesis; N(2)-acetyl-L-ornithine from L-glutamate: step 2/4.</text>
</comment>
<dbReference type="SUPFAM" id="SSF53633">
    <property type="entry name" value="Carbamate kinase-like"/>
    <property type="match status" value="1"/>
</dbReference>
<keyword evidence="2 9" id="KW-0055">Arginine biosynthesis</keyword>
<evidence type="ECO:0000256" key="7">
    <source>
        <dbReference type="ARBA" id="ARBA00022840"/>
    </source>
</evidence>
<reference evidence="11 12" key="1">
    <citation type="submission" date="2018-10" db="EMBL/GenBank/DDBJ databases">
        <title>Dokdonia luteus sp. nov., isolated from sea water.</title>
        <authorList>
            <person name="Zhou L.Y."/>
            <person name="Du Z.J."/>
        </authorList>
    </citation>
    <scope>NUCLEOTIDE SEQUENCE [LARGE SCALE GENOMIC DNA]</scope>
    <source>
        <strain evidence="11 12">SH27</strain>
    </source>
</reference>
<dbReference type="OrthoDB" id="9803155at2"/>
<keyword evidence="12" id="KW-1185">Reference proteome</keyword>
<keyword evidence="4 9" id="KW-0808">Transferase</keyword>
<evidence type="ECO:0000313" key="11">
    <source>
        <dbReference type="EMBL" id="RMB56950.1"/>
    </source>
</evidence>
<dbReference type="RefSeq" id="WP_121918108.1">
    <property type="nucleotide sequence ID" value="NZ_REFV01000013.1"/>
</dbReference>
<dbReference type="Proteomes" id="UP000281985">
    <property type="component" value="Unassembled WGS sequence"/>
</dbReference>
<dbReference type="InterPro" id="IPR036393">
    <property type="entry name" value="AceGlu_kinase-like_sf"/>
</dbReference>
<dbReference type="GO" id="GO:0042450">
    <property type="term" value="P:L-arginine biosynthetic process via ornithine"/>
    <property type="evidence" value="ECO:0007669"/>
    <property type="project" value="UniProtKB-UniRule"/>
</dbReference>
<evidence type="ECO:0000259" key="10">
    <source>
        <dbReference type="Pfam" id="PF00696"/>
    </source>
</evidence>
<sequence>MVNKQQLTVVKIGGDIVDNDQLLQEFYNHFKKISGPTVLVHGGGNKASALQKELGIEPKKVDGRRITDAATLEVVTMVYAGLLNKKLVAGLQATGKNAIGLSGADGDAIRAHKRSVADVDYGFAGDIDRVNFSFIDELLSGGYTPVFSAITHDGKGQLLNTNADTLAARVATAMSSKYNVQLYYCFTKAGVLEDVENGDSLVERMDSTIYAAMKSAGQIVDGMIPKLDTAFEALSSGVLRVHVGTIQILSDNTQKHTTLCL</sequence>
<accession>A0A3M0FW02</accession>
<protein>
    <recommendedName>
        <fullName evidence="9">Acetylglutamate kinase</fullName>
        <ecNumber evidence="9">2.7.2.8</ecNumber>
    </recommendedName>
    <alternativeName>
        <fullName evidence="9">N-acetyl-L-glutamate 5-phosphotransferase</fullName>
    </alternativeName>
    <alternativeName>
        <fullName evidence="9">NAG kinase</fullName>
        <shortName evidence="9">NAGK</shortName>
    </alternativeName>
</protein>
<evidence type="ECO:0000256" key="2">
    <source>
        <dbReference type="ARBA" id="ARBA00022571"/>
    </source>
</evidence>
<evidence type="ECO:0000256" key="4">
    <source>
        <dbReference type="ARBA" id="ARBA00022679"/>
    </source>
</evidence>
<dbReference type="AlphaFoldDB" id="A0A3M0FW02"/>
<dbReference type="GO" id="GO:0003991">
    <property type="term" value="F:acetylglutamate kinase activity"/>
    <property type="evidence" value="ECO:0007669"/>
    <property type="project" value="UniProtKB-UniRule"/>
</dbReference>
<feature type="binding site" evidence="9">
    <location>
        <position position="160"/>
    </location>
    <ligand>
        <name>substrate</name>
    </ligand>
</feature>
<dbReference type="HAMAP" id="MF_00082">
    <property type="entry name" value="ArgB"/>
    <property type="match status" value="1"/>
</dbReference>
<comment type="subcellular location">
    <subcellularLocation>
        <location evidence="9">Cytoplasm</location>
    </subcellularLocation>
</comment>
<comment type="function">
    <text evidence="9">Catalyzes the ATP-dependent phosphorylation of N-acetyl-L-glutamate.</text>
</comment>
<dbReference type="UniPathway" id="UPA00068">
    <property type="reaction ID" value="UER00107"/>
</dbReference>
<evidence type="ECO:0000256" key="5">
    <source>
        <dbReference type="ARBA" id="ARBA00022741"/>
    </source>
</evidence>
<feature type="binding site" evidence="9">
    <location>
        <begin position="43"/>
        <end position="44"/>
    </location>
    <ligand>
        <name>substrate</name>
    </ligand>
</feature>
<feature type="domain" description="Aspartate/glutamate/uridylate kinase" evidence="10">
    <location>
        <begin position="7"/>
        <end position="243"/>
    </location>
</feature>
<keyword evidence="5 9" id="KW-0547">Nucleotide-binding</keyword>
<dbReference type="PANTHER" id="PTHR23342:SF0">
    <property type="entry name" value="N-ACETYLGLUTAMATE SYNTHASE, MITOCHONDRIAL"/>
    <property type="match status" value="1"/>
</dbReference>
<feature type="site" description="Transition state stabilizer" evidence="9">
    <location>
        <position position="11"/>
    </location>
</feature>
<evidence type="ECO:0000256" key="1">
    <source>
        <dbReference type="ARBA" id="ARBA00004828"/>
    </source>
</evidence>
<feature type="binding site" evidence="9">
    <location>
        <position position="65"/>
    </location>
    <ligand>
        <name>substrate</name>
    </ligand>
</feature>
<dbReference type="Pfam" id="PF00696">
    <property type="entry name" value="AA_kinase"/>
    <property type="match status" value="1"/>
</dbReference>
<dbReference type="InterPro" id="IPR004662">
    <property type="entry name" value="AcgluKinase_fam"/>
</dbReference>
<keyword evidence="9" id="KW-0963">Cytoplasm</keyword>
<dbReference type="EMBL" id="REFV01000013">
    <property type="protein sequence ID" value="RMB56950.1"/>
    <property type="molecule type" value="Genomic_DNA"/>
</dbReference>
<dbReference type="GO" id="GO:0005524">
    <property type="term" value="F:ATP binding"/>
    <property type="evidence" value="ECO:0007669"/>
    <property type="project" value="UniProtKB-UniRule"/>
</dbReference>
<dbReference type="PANTHER" id="PTHR23342">
    <property type="entry name" value="N-ACETYLGLUTAMATE SYNTHASE"/>
    <property type="match status" value="1"/>
</dbReference>
<name>A0A3M0FW02_9FLAO</name>
<comment type="caution">
    <text evidence="11">The sequence shown here is derived from an EMBL/GenBank/DDBJ whole genome shotgun (WGS) entry which is preliminary data.</text>
</comment>
<feature type="site" description="Transition state stabilizer" evidence="9">
    <location>
        <position position="226"/>
    </location>
</feature>
<gene>
    <name evidence="9 11" type="primary">argB</name>
    <name evidence="11" type="ORF">EAX61_12870</name>
</gene>
<keyword evidence="3 9" id="KW-0028">Amino-acid biosynthesis</keyword>
<dbReference type="EC" id="2.7.2.8" evidence="9"/>
<dbReference type="NCBIfam" id="TIGR00761">
    <property type="entry name" value="argB"/>
    <property type="match status" value="1"/>
</dbReference>
<evidence type="ECO:0000256" key="9">
    <source>
        <dbReference type="HAMAP-Rule" id="MF_00082"/>
    </source>
</evidence>
<evidence type="ECO:0000313" key="12">
    <source>
        <dbReference type="Proteomes" id="UP000281985"/>
    </source>
</evidence>
<dbReference type="CDD" id="cd04238">
    <property type="entry name" value="AAK_NAGK-like"/>
    <property type="match status" value="1"/>
</dbReference>
<dbReference type="PIRSF" id="PIRSF000728">
    <property type="entry name" value="NAGK"/>
    <property type="match status" value="1"/>
</dbReference>
<keyword evidence="6 9" id="KW-0418">Kinase</keyword>
<evidence type="ECO:0000256" key="6">
    <source>
        <dbReference type="ARBA" id="ARBA00022777"/>
    </source>
</evidence>
<comment type="catalytic activity">
    <reaction evidence="8 9">
        <text>N-acetyl-L-glutamate + ATP = N-acetyl-L-glutamyl 5-phosphate + ADP</text>
        <dbReference type="Rhea" id="RHEA:14629"/>
        <dbReference type="ChEBI" id="CHEBI:30616"/>
        <dbReference type="ChEBI" id="CHEBI:44337"/>
        <dbReference type="ChEBI" id="CHEBI:57936"/>
        <dbReference type="ChEBI" id="CHEBI:456216"/>
        <dbReference type="EC" id="2.7.2.8"/>
    </reaction>
</comment>
<dbReference type="GO" id="GO:0005737">
    <property type="term" value="C:cytoplasm"/>
    <property type="evidence" value="ECO:0007669"/>
    <property type="project" value="UniProtKB-SubCell"/>
</dbReference>
<organism evidence="11 12">
    <name type="scientific">Dokdonia sinensis</name>
    <dbReference type="NCBI Taxonomy" id="2479847"/>
    <lineage>
        <taxon>Bacteria</taxon>
        <taxon>Pseudomonadati</taxon>
        <taxon>Bacteroidota</taxon>
        <taxon>Flavobacteriia</taxon>
        <taxon>Flavobacteriales</taxon>
        <taxon>Flavobacteriaceae</taxon>
        <taxon>Dokdonia</taxon>
    </lineage>
</organism>
<proteinExistence type="inferred from homology"/>
<dbReference type="InterPro" id="IPR037528">
    <property type="entry name" value="ArgB"/>
</dbReference>
<comment type="similarity">
    <text evidence="9">Belongs to the acetylglutamate kinase family. ArgB subfamily.</text>
</comment>
<dbReference type="Gene3D" id="3.40.1160.10">
    <property type="entry name" value="Acetylglutamate kinase-like"/>
    <property type="match status" value="1"/>
</dbReference>